<name>A0A1E5HCE3_9ENTE</name>
<evidence type="ECO:0008006" key="3">
    <source>
        <dbReference type="Google" id="ProtNLM"/>
    </source>
</evidence>
<proteinExistence type="predicted"/>
<comment type="caution">
    <text evidence="1">The sequence shown here is derived from an EMBL/GenBank/DDBJ whole genome shotgun (WGS) entry which is preliminary data.</text>
</comment>
<keyword evidence="2" id="KW-1185">Reference proteome</keyword>
<evidence type="ECO:0000313" key="1">
    <source>
        <dbReference type="EMBL" id="OEG22621.1"/>
    </source>
</evidence>
<sequence length="818" mass="91950">MKKHIKIFLFLGLGLIALVSGYVQFHISNENKIFAAPLPGYQDIKTANGINLVAKSGSNTEISGDFGFMFKLTDNVSYEPIGEPIIDSGFSGSKTKVYQFNPENPSAEKGVWVRNAGLYNGRSVDLKFVIDEMDFAKKSNGKYPSFRFFAVDASERDSMTNTPIATSWGSYYLMIGSGLYNHYEEFQLGDKVRYHYEFYYNDSKESFDLKGSWNFSNVNINKKVAFPFPTASFSDMYVRDDSNIGYKIENNTFEMTSDDEEVDQPSGRLTNLFEKQKYEMTMEYQGWDYNQPNPYPGQMAVLYSTESLARIAPATPIVSGERNKAVHTDPEYRSLKYSILQGIADNSKENRNTKFRLETQVPDFYDIQSIDIYEYGTTIKKSDLFTITYEGTERSKVTMTAKDPTSDAFNGSLFDIKVVAVPNAKFQFDATATSPYGYVNAKDSTNEDNGYMIFEQAGPKTVAYYSYINSFLNIDNKPLESEVAKNVNGSDSQAKVLYEGIPTAQAKSDIKIPLNTDFETDYPFNTNPLPTDTENYFLKNISVDTDNKIDKPIKVAYSTNHSLPDTSVLGEKSLWLTLTTAKNVTKDIEVKVTVVPIAAELRVKYKINGNYMTDKYPDYVDSTQMIGAPINLKNIKSVVDTVAAIKEAGYKQTNTVTEEFNLAGTGNTVEYEFEGTLFLSSSPSLLDFGIEESSYKAIRVNEAKLDKALIIKDTRAVKQKWTLSAKLIQDFTLTETNGAKKVIPDILRYNDGTDEEKKFNLAENRDLLIDEHTSSNEYDVSQTWNSKGKGFKLDVPGDAVKTLGKYQAKIEFTVNATP</sequence>
<reference evidence="2" key="1">
    <citation type="submission" date="2016-09" db="EMBL/GenBank/DDBJ databases">
        <authorList>
            <person name="Gulvik C.A."/>
        </authorList>
    </citation>
    <scope>NUCLEOTIDE SEQUENCE [LARGE SCALE GENOMIC DNA]</scope>
    <source>
        <strain evidence="2">LMG 26676</strain>
    </source>
</reference>
<dbReference type="OrthoDB" id="2157712at2"/>
<evidence type="ECO:0000313" key="2">
    <source>
        <dbReference type="Proteomes" id="UP000094469"/>
    </source>
</evidence>
<dbReference type="AlphaFoldDB" id="A0A1E5HCE3"/>
<gene>
    <name evidence="1" type="ORF">BCR24_01925</name>
</gene>
<dbReference type="STRING" id="1131292.BCR24_01925"/>
<dbReference type="RefSeq" id="WP_069639789.1">
    <property type="nucleotide sequence ID" value="NZ_JAFBEZ010000002.1"/>
</dbReference>
<dbReference type="EMBL" id="MIKC01000012">
    <property type="protein sequence ID" value="OEG22621.1"/>
    <property type="molecule type" value="Genomic_DNA"/>
</dbReference>
<protein>
    <recommendedName>
        <fullName evidence="3">WxL domain-containing protein</fullName>
    </recommendedName>
</protein>
<organism evidence="1 2">
    <name type="scientific">Enterococcus ureilyticus</name>
    <dbReference type="NCBI Taxonomy" id="1131292"/>
    <lineage>
        <taxon>Bacteria</taxon>
        <taxon>Bacillati</taxon>
        <taxon>Bacillota</taxon>
        <taxon>Bacilli</taxon>
        <taxon>Lactobacillales</taxon>
        <taxon>Enterococcaceae</taxon>
        <taxon>Enterococcus</taxon>
    </lineage>
</organism>
<dbReference type="Proteomes" id="UP000094469">
    <property type="component" value="Unassembled WGS sequence"/>
</dbReference>
<accession>A0A1E5HCE3</accession>